<name>A0A3M3RK85_9PSED</name>
<proteinExistence type="predicted"/>
<accession>A0A3M3RK85</accession>
<dbReference type="AlphaFoldDB" id="A0A3M3RK85"/>
<evidence type="ECO:0000313" key="2">
    <source>
        <dbReference type="Proteomes" id="UP000278062"/>
    </source>
</evidence>
<protein>
    <submittedName>
        <fullName evidence="1">Uncharacterized protein</fullName>
    </submittedName>
</protein>
<dbReference type="AntiFam" id="ANF00072">
    <property type="entry name" value="Shadow ORF (opposite TypA)"/>
</dbReference>
<gene>
    <name evidence="1" type="ORF">ALQ49_05905</name>
</gene>
<dbReference type="Proteomes" id="UP000278062">
    <property type="component" value="Unassembled WGS sequence"/>
</dbReference>
<reference evidence="1 2" key="1">
    <citation type="submission" date="2018-08" db="EMBL/GenBank/DDBJ databases">
        <title>Recombination of ecologically and evolutionarily significant loci maintains genetic cohesion in the Pseudomonas syringae species complex.</title>
        <authorList>
            <person name="Dillon M."/>
            <person name="Thakur S."/>
            <person name="Almeida R.N.D."/>
            <person name="Weir B.S."/>
            <person name="Guttman D.S."/>
        </authorList>
    </citation>
    <scope>NUCLEOTIDE SEQUENCE [LARGE SCALE GENOMIC DNA]</scope>
    <source>
        <strain evidence="1 2">1089_5</strain>
    </source>
</reference>
<organism evidence="1 2">
    <name type="scientific">Pseudomonas syringae pv. apii</name>
    <dbReference type="NCBI Taxonomy" id="81036"/>
    <lineage>
        <taxon>Bacteria</taxon>
        <taxon>Pseudomonadati</taxon>
        <taxon>Pseudomonadota</taxon>
        <taxon>Gammaproteobacteria</taxon>
        <taxon>Pseudomonadales</taxon>
        <taxon>Pseudomonadaceae</taxon>
        <taxon>Pseudomonas</taxon>
    </lineage>
</organism>
<comment type="caution">
    <text evidence="1">The sequence shown here is derived from an EMBL/GenBank/DDBJ whole genome shotgun (WGS) entry which is preliminary data.</text>
</comment>
<dbReference type="EMBL" id="RBPL01000064">
    <property type="protein sequence ID" value="RMN96793.1"/>
    <property type="molecule type" value="Genomic_DNA"/>
</dbReference>
<sequence>MFFGYSFDDVRRRCIVFFEFHRVACATLGHGADVGRITEHLTQRNLGTNYFAGNRVFHTQDHAATTVKVAHHVTHIVFRRNNLYRHDRLKQLTTALLGQLLGRHGSSHLKRHLVRVDVMVGTIKHGSLQADQRIAGNNAVLHLLFDTLLDSRDVFLRNNTTHHFVYELQTFLTFVSRSKTDPAMTKLATTAGLTNELAFDFTILRDALTIGNLRLADVGFDVELTAHPVNQDVQVELAHARDDRLTSLFISFDAERRVFLSKLAQCNTHFFLVILGFWLNGNRNNRLREVHTNEDDWLVSVAQGFTSGDVLHADQGRDVASAYFLDLFAGVCVHLHHTTHALFLAFDRVDHAVAGCQHARVNADESQSTHEWVGSDLERQRRERLAVVCMTLHQNFLIIRIGTLDSRNIDWSRQVVDHGVENQGNTLVLEGRTANSKNDLTSDSTLTQSGLDFLVGEFFTFKVLVHQLFAGFSRSLNHVATPFISQFLQFSRDWLTNRNHAFVGIVPVNSFHSHQVNLTLEVVFSTNGQLNRHRGVTQALLDLGDYAQKVGTGTVHLVHVDDTWNAVFVGLTPYGFGLRLYAGSTTEHNDRAVEHTQGTLNFNGEVYVTRGINDVEAVLVFVLLLGTLPKGSDSSRSNGNTTLLLLNHPVRGRGAIMHLAHFVAFAGVKKDALGGGGFTSIHVSDDTDVTVTANRSSTSHKALANLVTLKLEAVVRESLVGLGHTVHVFTLLDRSTFTFGGVHQFASQTQSHRLLTALAREVYQPTHCQSITTGRTNFDRNLVSSTAYTARLYFDQRSDGVESFLEDFQGVAVLAFFNLFQRAINDTLGNGFLAAFHYVVHELGQDLAAVFWIVKHFALGCYASSWHG</sequence>
<evidence type="ECO:0000313" key="1">
    <source>
        <dbReference type="EMBL" id="RMN96793.1"/>
    </source>
</evidence>